<accession>A0AAE3E759</accession>
<dbReference type="Proteomes" id="UP001198200">
    <property type="component" value="Unassembled WGS sequence"/>
</dbReference>
<organism evidence="1 2">
    <name type="scientific">Anthropogastromicrobium aceti</name>
    <dbReference type="NCBI Taxonomy" id="2981768"/>
    <lineage>
        <taxon>Bacteria</taxon>
        <taxon>Bacillati</taxon>
        <taxon>Bacillota</taxon>
        <taxon>Clostridia</taxon>
        <taxon>Lachnospirales</taxon>
        <taxon>Lachnospiraceae</taxon>
        <taxon>Anthropogastromicrobium</taxon>
    </lineage>
</organism>
<comment type="caution">
    <text evidence="1">The sequence shown here is derived from an EMBL/GenBank/DDBJ whole genome shotgun (WGS) entry which is preliminary data.</text>
</comment>
<protein>
    <submittedName>
        <fullName evidence="1">Uncharacterized protein</fullName>
    </submittedName>
</protein>
<keyword evidence="2" id="KW-1185">Reference proteome</keyword>
<dbReference type="AlphaFoldDB" id="A0AAE3E759"/>
<sequence length="225" mass="26837">MWLGDIAVLDDKTKNILKPFNVESDHLLIDSDFYRAQLRCVFSKPIAEKQILLNKEIFIKNIKKKYNIDIYHLAEECVMHEKKIKHPVIFSEQNISEVINAYDKVLIEGFDVEQMRKLYEKLYCEQKRDCNYKKWQSIKLLEAILQMLSCKVLSMDVRMIMSPLYILHDYRIFFDHLLSLKKMDDIKRHIVETLGVSSFDEQEEIYSEEIRRLGILFDCFAILSK</sequence>
<evidence type="ECO:0000313" key="1">
    <source>
        <dbReference type="EMBL" id="MCC2223170.1"/>
    </source>
</evidence>
<evidence type="ECO:0000313" key="2">
    <source>
        <dbReference type="Proteomes" id="UP001198200"/>
    </source>
</evidence>
<name>A0AAE3E759_9FIRM</name>
<dbReference type="RefSeq" id="WP_308732638.1">
    <property type="nucleotide sequence ID" value="NZ_JAJEQN010000088.1"/>
</dbReference>
<gene>
    <name evidence="1" type="ORF">LKD48_16365</name>
</gene>
<proteinExistence type="predicted"/>
<dbReference type="EMBL" id="JAJEQN010000088">
    <property type="protein sequence ID" value="MCC2223170.1"/>
    <property type="molecule type" value="Genomic_DNA"/>
</dbReference>
<reference evidence="1 2" key="1">
    <citation type="submission" date="2021-10" db="EMBL/GenBank/DDBJ databases">
        <title>Anaerobic single-cell dispensing facilitates the cultivation of human gut bacteria.</title>
        <authorList>
            <person name="Afrizal A."/>
        </authorList>
    </citation>
    <scope>NUCLEOTIDE SEQUENCE [LARGE SCALE GENOMIC DNA]</scope>
    <source>
        <strain evidence="1 2">CLA-AA-H224</strain>
    </source>
</reference>